<keyword evidence="3" id="KW-1185">Reference proteome</keyword>
<gene>
    <name evidence="2" type="ORF">EVAR_88733_1</name>
</gene>
<evidence type="ECO:0000313" key="3">
    <source>
        <dbReference type="Proteomes" id="UP000299102"/>
    </source>
</evidence>
<evidence type="ECO:0000256" key="1">
    <source>
        <dbReference type="SAM" id="MobiDB-lite"/>
    </source>
</evidence>
<organism evidence="2 3">
    <name type="scientific">Eumeta variegata</name>
    <name type="common">Bagworm moth</name>
    <name type="synonym">Eumeta japonica</name>
    <dbReference type="NCBI Taxonomy" id="151549"/>
    <lineage>
        <taxon>Eukaryota</taxon>
        <taxon>Metazoa</taxon>
        <taxon>Ecdysozoa</taxon>
        <taxon>Arthropoda</taxon>
        <taxon>Hexapoda</taxon>
        <taxon>Insecta</taxon>
        <taxon>Pterygota</taxon>
        <taxon>Neoptera</taxon>
        <taxon>Endopterygota</taxon>
        <taxon>Lepidoptera</taxon>
        <taxon>Glossata</taxon>
        <taxon>Ditrysia</taxon>
        <taxon>Tineoidea</taxon>
        <taxon>Psychidae</taxon>
        <taxon>Oiketicinae</taxon>
        <taxon>Eumeta</taxon>
    </lineage>
</organism>
<evidence type="ECO:0000313" key="2">
    <source>
        <dbReference type="EMBL" id="GBP61809.1"/>
    </source>
</evidence>
<dbReference type="Proteomes" id="UP000299102">
    <property type="component" value="Unassembled WGS sequence"/>
</dbReference>
<comment type="caution">
    <text evidence="2">The sequence shown here is derived from an EMBL/GenBank/DDBJ whole genome shotgun (WGS) entry which is preliminary data.</text>
</comment>
<accession>A0A4C1XHN5</accession>
<dbReference type="AlphaFoldDB" id="A0A4C1XHN5"/>
<name>A0A4C1XHN5_EUMVA</name>
<feature type="region of interest" description="Disordered" evidence="1">
    <location>
        <begin position="58"/>
        <end position="94"/>
    </location>
</feature>
<protein>
    <submittedName>
        <fullName evidence="2">Uncharacterized protein</fullName>
    </submittedName>
</protein>
<proteinExistence type="predicted"/>
<reference evidence="2 3" key="1">
    <citation type="journal article" date="2019" name="Commun. Biol.">
        <title>The bagworm genome reveals a unique fibroin gene that provides high tensile strength.</title>
        <authorList>
            <person name="Kono N."/>
            <person name="Nakamura H."/>
            <person name="Ohtoshi R."/>
            <person name="Tomita M."/>
            <person name="Numata K."/>
            <person name="Arakawa K."/>
        </authorList>
    </citation>
    <scope>NUCLEOTIDE SEQUENCE [LARGE SCALE GENOMIC DNA]</scope>
</reference>
<dbReference type="EMBL" id="BGZK01000823">
    <property type="protein sequence ID" value="GBP61809.1"/>
    <property type="molecule type" value="Genomic_DNA"/>
</dbReference>
<sequence>MSRTITGMGNLRHLVGRTLVCSYVVYLSTPLKVAANSRIGVCDKLISFRAVVAAISAEPSAPPHDSRGPPASRHSEVQSPTGLAVGRLAVPQIG</sequence>